<keyword evidence="2" id="KW-1133">Transmembrane helix</keyword>
<keyword evidence="2" id="KW-0812">Transmembrane</keyword>
<feature type="compositionally biased region" description="Polar residues" evidence="1">
    <location>
        <begin position="1"/>
        <end position="10"/>
    </location>
</feature>
<dbReference type="Proteomes" id="UP000828390">
    <property type="component" value="Unassembled WGS sequence"/>
</dbReference>
<evidence type="ECO:0000313" key="4">
    <source>
        <dbReference type="Proteomes" id="UP000828390"/>
    </source>
</evidence>
<evidence type="ECO:0000256" key="1">
    <source>
        <dbReference type="SAM" id="MobiDB-lite"/>
    </source>
</evidence>
<accession>A0A9D4K2Y2</accession>
<keyword evidence="2" id="KW-0472">Membrane</keyword>
<organism evidence="3 4">
    <name type="scientific">Dreissena polymorpha</name>
    <name type="common">Zebra mussel</name>
    <name type="synonym">Mytilus polymorpha</name>
    <dbReference type="NCBI Taxonomy" id="45954"/>
    <lineage>
        <taxon>Eukaryota</taxon>
        <taxon>Metazoa</taxon>
        <taxon>Spiralia</taxon>
        <taxon>Lophotrochozoa</taxon>
        <taxon>Mollusca</taxon>
        <taxon>Bivalvia</taxon>
        <taxon>Autobranchia</taxon>
        <taxon>Heteroconchia</taxon>
        <taxon>Euheterodonta</taxon>
        <taxon>Imparidentia</taxon>
        <taxon>Neoheterodontei</taxon>
        <taxon>Myida</taxon>
        <taxon>Dreissenoidea</taxon>
        <taxon>Dreissenidae</taxon>
        <taxon>Dreissena</taxon>
    </lineage>
</organism>
<keyword evidence="4" id="KW-1185">Reference proteome</keyword>
<proteinExistence type="predicted"/>
<feature type="transmembrane region" description="Helical" evidence="2">
    <location>
        <begin position="54"/>
        <end position="74"/>
    </location>
</feature>
<protein>
    <submittedName>
        <fullName evidence="3">Uncharacterized protein</fullName>
    </submittedName>
</protein>
<name>A0A9D4K2Y2_DREPO</name>
<comment type="caution">
    <text evidence="3">The sequence shown here is derived from an EMBL/GenBank/DDBJ whole genome shotgun (WGS) entry which is preliminary data.</text>
</comment>
<dbReference type="AlphaFoldDB" id="A0A9D4K2Y2"/>
<evidence type="ECO:0000256" key="2">
    <source>
        <dbReference type="SAM" id="Phobius"/>
    </source>
</evidence>
<feature type="region of interest" description="Disordered" evidence="1">
    <location>
        <begin position="1"/>
        <end position="25"/>
    </location>
</feature>
<sequence length="82" mass="8911">MSVCSATTAASFPGERKGSRGCNSRTSVPDVHFYNDKGRQFDQRKYSGVSSTKSSNSTLCCVVSVVMLVFLSWFGHCSDFIG</sequence>
<evidence type="ECO:0000313" key="3">
    <source>
        <dbReference type="EMBL" id="KAH3831697.1"/>
    </source>
</evidence>
<reference evidence="3" key="2">
    <citation type="submission" date="2020-11" db="EMBL/GenBank/DDBJ databases">
        <authorList>
            <person name="McCartney M.A."/>
            <person name="Auch B."/>
            <person name="Kono T."/>
            <person name="Mallez S."/>
            <person name="Becker A."/>
            <person name="Gohl D.M."/>
            <person name="Silverstein K.A.T."/>
            <person name="Koren S."/>
            <person name="Bechman K.B."/>
            <person name="Herman A."/>
            <person name="Abrahante J.E."/>
            <person name="Garbe J."/>
        </authorList>
    </citation>
    <scope>NUCLEOTIDE SEQUENCE</scope>
    <source>
        <strain evidence="3">Duluth1</strain>
        <tissue evidence="3">Whole animal</tissue>
    </source>
</reference>
<dbReference type="EMBL" id="JAIWYP010000004">
    <property type="protein sequence ID" value="KAH3831697.1"/>
    <property type="molecule type" value="Genomic_DNA"/>
</dbReference>
<gene>
    <name evidence="3" type="ORF">DPMN_104967</name>
</gene>
<reference evidence="3" key="1">
    <citation type="journal article" date="2019" name="bioRxiv">
        <title>The Genome of the Zebra Mussel, Dreissena polymorpha: A Resource for Invasive Species Research.</title>
        <authorList>
            <person name="McCartney M.A."/>
            <person name="Auch B."/>
            <person name="Kono T."/>
            <person name="Mallez S."/>
            <person name="Zhang Y."/>
            <person name="Obille A."/>
            <person name="Becker A."/>
            <person name="Abrahante J.E."/>
            <person name="Garbe J."/>
            <person name="Badalamenti J.P."/>
            <person name="Herman A."/>
            <person name="Mangelson H."/>
            <person name="Liachko I."/>
            <person name="Sullivan S."/>
            <person name="Sone E.D."/>
            <person name="Koren S."/>
            <person name="Silverstein K.A.T."/>
            <person name="Beckman K.B."/>
            <person name="Gohl D.M."/>
        </authorList>
    </citation>
    <scope>NUCLEOTIDE SEQUENCE</scope>
    <source>
        <strain evidence="3">Duluth1</strain>
        <tissue evidence="3">Whole animal</tissue>
    </source>
</reference>